<dbReference type="Proteomes" id="UP000319836">
    <property type="component" value="Unassembled WGS sequence"/>
</dbReference>
<dbReference type="PANTHER" id="PTHR11088">
    <property type="entry name" value="TRNA DIMETHYLALLYLTRANSFERASE"/>
    <property type="match status" value="1"/>
</dbReference>
<evidence type="ECO:0000256" key="10">
    <source>
        <dbReference type="HAMAP-Rule" id="MF_00185"/>
    </source>
</evidence>
<dbReference type="Gene3D" id="1.10.20.140">
    <property type="match status" value="1"/>
</dbReference>
<comment type="similarity">
    <text evidence="3 10 13">Belongs to the IPP transferase family.</text>
</comment>
<sequence>MTSGAPRAIAMVGATATGKTALAEELATDLDAEIVCCDSRQVFGELEIGTGKPTPAERRARSHHLFDALRLGQRASAGWFARAAAEARDAIRARGRVPLLVGGSGLYLRAAIQGLAGEPPHDPAARARVRAALAAEGPEALHRRLATLDPATAARLAPRDRQRIARALEVIETSGRPLSWWHAHTRPDAPVESWIVLELVERPERLRRRIAARTTWMFEHGLVDETARLAAAGRTEALRDLRAIGYDEALALLAGTLTREGAERAVNLRTAQLAKRQRTWFRHQIDALRIDAALGAPERRARAHEAIASSSSR</sequence>
<dbReference type="NCBIfam" id="TIGR00174">
    <property type="entry name" value="miaA"/>
    <property type="match status" value="1"/>
</dbReference>
<dbReference type="HAMAP" id="MF_00185">
    <property type="entry name" value="IPP_trans"/>
    <property type="match status" value="1"/>
</dbReference>
<evidence type="ECO:0000256" key="7">
    <source>
        <dbReference type="ARBA" id="ARBA00022840"/>
    </source>
</evidence>
<dbReference type="InterPro" id="IPR018022">
    <property type="entry name" value="IPT"/>
</dbReference>
<feature type="site" description="Interaction with substrate tRNA" evidence="10">
    <location>
        <position position="104"/>
    </location>
</feature>
<keyword evidence="4 10" id="KW-0808">Transferase</keyword>
<evidence type="ECO:0000313" key="15">
    <source>
        <dbReference type="Proteomes" id="UP000319836"/>
    </source>
</evidence>
<evidence type="ECO:0000256" key="4">
    <source>
        <dbReference type="ARBA" id="ARBA00022679"/>
    </source>
</evidence>
<keyword evidence="5 10" id="KW-0819">tRNA processing</keyword>
<keyword evidence="7 10" id="KW-0067">ATP-binding</keyword>
<comment type="caution">
    <text evidence="10">Lacks conserved residue(s) required for the propagation of feature annotation.</text>
</comment>
<reference evidence="14 15" key="1">
    <citation type="journal article" date="2019" name="Nat. Microbiol.">
        <title>Mediterranean grassland soil C-N compound turnover is dependent on rainfall and depth, and is mediated by genomically divergent microorganisms.</title>
        <authorList>
            <person name="Diamond S."/>
            <person name="Andeer P.F."/>
            <person name="Li Z."/>
            <person name="Crits-Christoph A."/>
            <person name="Burstein D."/>
            <person name="Anantharaman K."/>
            <person name="Lane K.R."/>
            <person name="Thomas B.C."/>
            <person name="Pan C."/>
            <person name="Northen T.R."/>
            <person name="Banfield J.F."/>
        </authorList>
    </citation>
    <scope>NUCLEOTIDE SEQUENCE [LARGE SCALE GENOMIC DNA]</scope>
    <source>
        <strain evidence="14">WS_10</strain>
    </source>
</reference>
<comment type="caution">
    <text evidence="14">The sequence shown here is derived from an EMBL/GenBank/DDBJ whole genome shotgun (WGS) entry which is preliminary data.</text>
</comment>
<evidence type="ECO:0000256" key="3">
    <source>
        <dbReference type="ARBA" id="ARBA00005842"/>
    </source>
</evidence>
<keyword evidence="6 10" id="KW-0547">Nucleotide-binding</keyword>
<dbReference type="GO" id="GO:0006400">
    <property type="term" value="P:tRNA modification"/>
    <property type="evidence" value="ECO:0007669"/>
    <property type="project" value="TreeGrafter"/>
</dbReference>
<comment type="subunit">
    <text evidence="10">Monomer.</text>
</comment>
<accession>A0A538UCK3</accession>
<dbReference type="InterPro" id="IPR027417">
    <property type="entry name" value="P-loop_NTPase"/>
</dbReference>
<evidence type="ECO:0000256" key="8">
    <source>
        <dbReference type="ARBA" id="ARBA00022842"/>
    </source>
</evidence>
<organism evidence="14 15">
    <name type="scientific">Eiseniibacteriota bacterium</name>
    <dbReference type="NCBI Taxonomy" id="2212470"/>
    <lineage>
        <taxon>Bacteria</taxon>
        <taxon>Candidatus Eiseniibacteriota</taxon>
    </lineage>
</organism>
<comment type="cofactor">
    <cofactor evidence="1 10">
        <name>Mg(2+)</name>
        <dbReference type="ChEBI" id="CHEBI:18420"/>
    </cofactor>
</comment>
<name>A0A538UCK3_UNCEI</name>
<dbReference type="GO" id="GO:0005524">
    <property type="term" value="F:ATP binding"/>
    <property type="evidence" value="ECO:0007669"/>
    <property type="project" value="UniProtKB-UniRule"/>
</dbReference>
<dbReference type="EC" id="2.5.1.75" evidence="10"/>
<evidence type="ECO:0000256" key="9">
    <source>
        <dbReference type="ARBA" id="ARBA00049563"/>
    </source>
</evidence>
<gene>
    <name evidence="10 14" type="primary">miaA</name>
    <name evidence="14" type="ORF">E6K80_00050</name>
</gene>
<dbReference type="PANTHER" id="PTHR11088:SF60">
    <property type="entry name" value="TRNA DIMETHYLALLYLTRANSFERASE"/>
    <property type="match status" value="1"/>
</dbReference>
<feature type="binding site" evidence="10">
    <location>
        <begin position="13"/>
        <end position="20"/>
    </location>
    <ligand>
        <name>ATP</name>
        <dbReference type="ChEBI" id="CHEBI:30616"/>
    </ligand>
</feature>
<evidence type="ECO:0000256" key="6">
    <source>
        <dbReference type="ARBA" id="ARBA00022741"/>
    </source>
</evidence>
<protein>
    <recommendedName>
        <fullName evidence="10">tRNA dimethylallyltransferase</fullName>
        <ecNumber evidence="10">2.5.1.75</ecNumber>
    </recommendedName>
    <alternativeName>
        <fullName evidence="10">Dimethylallyl diphosphate:tRNA dimethylallyltransferase</fullName>
        <shortName evidence="10">DMAPP:tRNA dimethylallyltransferase</shortName>
        <shortName evidence="10">DMATase</shortName>
    </alternativeName>
    <alternativeName>
        <fullName evidence="10">Isopentenyl-diphosphate:tRNA isopentenyltransferase</fullName>
        <shortName evidence="10">IPP transferase</shortName>
        <shortName evidence="10">IPPT</shortName>
        <shortName evidence="10">IPTase</shortName>
    </alternativeName>
</protein>
<dbReference type="Gene3D" id="3.40.50.300">
    <property type="entry name" value="P-loop containing nucleotide triphosphate hydrolases"/>
    <property type="match status" value="1"/>
</dbReference>
<evidence type="ECO:0000256" key="11">
    <source>
        <dbReference type="RuleBase" id="RU003783"/>
    </source>
</evidence>
<dbReference type="SUPFAM" id="SSF52540">
    <property type="entry name" value="P-loop containing nucleoside triphosphate hydrolases"/>
    <property type="match status" value="2"/>
</dbReference>
<feature type="binding site" evidence="10">
    <location>
        <begin position="15"/>
        <end position="20"/>
    </location>
    <ligand>
        <name>substrate</name>
    </ligand>
</feature>
<comment type="catalytic activity">
    <reaction evidence="9 10 11">
        <text>adenosine(37) in tRNA + dimethylallyl diphosphate = N(6)-dimethylallyladenosine(37) in tRNA + diphosphate</text>
        <dbReference type="Rhea" id="RHEA:26482"/>
        <dbReference type="Rhea" id="RHEA-COMP:10162"/>
        <dbReference type="Rhea" id="RHEA-COMP:10375"/>
        <dbReference type="ChEBI" id="CHEBI:33019"/>
        <dbReference type="ChEBI" id="CHEBI:57623"/>
        <dbReference type="ChEBI" id="CHEBI:74411"/>
        <dbReference type="ChEBI" id="CHEBI:74415"/>
        <dbReference type="EC" id="2.5.1.75"/>
    </reaction>
</comment>
<dbReference type="FunFam" id="1.10.20.140:FF:000001">
    <property type="entry name" value="tRNA dimethylallyltransferase"/>
    <property type="match status" value="1"/>
</dbReference>
<feature type="region of interest" description="Interaction with substrate tRNA" evidence="10">
    <location>
        <begin position="38"/>
        <end position="41"/>
    </location>
</feature>
<evidence type="ECO:0000256" key="5">
    <source>
        <dbReference type="ARBA" id="ARBA00022694"/>
    </source>
</evidence>
<evidence type="ECO:0000256" key="13">
    <source>
        <dbReference type="RuleBase" id="RU003785"/>
    </source>
</evidence>
<dbReference type="GO" id="GO:0052381">
    <property type="term" value="F:tRNA dimethylallyltransferase activity"/>
    <property type="evidence" value="ECO:0007669"/>
    <property type="project" value="UniProtKB-UniRule"/>
</dbReference>
<dbReference type="EMBL" id="VBPA01000002">
    <property type="protein sequence ID" value="TMQ73459.1"/>
    <property type="molecule type" value="Genomic_DNA"/>
</dbReference>
<comment type="function">
    <text evidence="2 10 12">Catalyzes the transfer of a dimethylallyl group onto the adenine at position 37 in tRNAs that read codons beginning with uridine, leading to the formation of N6-(dimethylallyl)adenosine (i(6)A).</text>
</comment>
<feature type="region of interest" description="Interaction with substrate tRNA" evidence="10">
    <location>
        <begin position="162"/>
        <end position="166"/>
    </location>
</feature>
<evidence type="ECO:0000313" key="14">
    <source>
        <dbReference type="EMBL" id="TMQ73459.1"/>
    </source>
</evidence>
<evidence type="ECO:0000256" key="2">
    <source>
        <dbReference type="ARBA" id="ARBA00003213"/>
    </source>
</evidence>
<evidence type="ECO:0000256" key="12">
    <source>
        <dbReference type="RuleBase" id="RU003784"/>
    </source>
</evidence>
<dbReference type="InterPro" id="IPR039657">
    <property type="entry name" value="Dimethylallyltransferase"/>
</dbReference>
<proteinExistence type="inferred from homology"/>
<dbReference type="AlphaFoldDB" id="A0A538UCK3"/>
<feature type="site" description="Interaction with substrate tRNA" evidence="10">
    <location>
        <position position="126"/>
    </location>
</feature>
<dbReference type="Pfam" id="PF01715">
    <property type="entry name" value="IPPT"/>
    <property type="match status" value="1"/>
</dbReference>
<evidence type="ECO:0000256" key="1">
    <source>
        <dbReference type="ARBA" id="ARBA00001946"/>
    </source>
</evidence>
<keyword evidence="8 10" id="KW-0460">Magnesium</keyword>